<dbReference type="EMBL" id="FQ032824">
    <property type="protein sequence ID" value="CBL87450.1"/>
    <property type="molecule type" value="Genomic_DNA"/>
</dbReference>
<dbReference type="FunFam" id="3.40.640.10:FF:000010">
    <property type="entry name" value="Phosphoserine aminotransferase"/>
    <property type="match status" value="1"/>
</dbReference>
<dbReference type="NCBIfam" id="NF003764">
    <property type="entry name" value="PRK05355.1"/>
    <property type="match status" value="1"/>
</dbReference>
<comment type="cofactor">
    <cofactor evidence="12">
        <name>pyridoxal 5'-phosphate</name>
        <dbReference type="ChEBI" id="CHEBI:597326"/>
    </cofactor>
    <text evidence="12">Binds 1 pyridoxal phosphate per subunit.</text>
</comment>
<sequence length="351" mass="39540">MLNFYSGPSKLAPPVSKELQENLRGNGKYPFLEISHRSKHVVSLFAEAEQLFRLLFKVPDAFDVLFTHGGATLQFSAIPMNLCLHNKGNVGVINSGRWSALALVEIEKWCRGEAIASSQVNHFNELPAIPSLEQDYDYIHICTNNTIHGTQFHAIPRFNCPLVADMSSEIGSRPIDWSLYNIVFAGFQKNLGSAGGGIVIVRREAIKDQNNVPSLMNYNNLISKQSMWNTPPVFAVYSCLLTLRWMEASGGIAHFEQERQIKSNMLYTTVADCHHFSLPIKNDHRSHHNIVFEANEETIEEQFLQAALQADIVGLQGHRSRGGLRASIYNAHTQDEVEQLCQFIRDFDQKV</sequence>
<evidence type="ECO:0000256" key="2">
    <source>
        <dbReference type="ARBA" id="ARBA00005099"/>
    </source>
</evidence>
<keyword evidence="5 12" id="KW-0028">Amino-acid biosynthesis</keyword>
<dbReference type="GO" id="GO:0004648">
    <property type="term" value="F:O-phospho-L-serine:2-oxoglutarate aminotransferase activity"/>
    <property type="evidence" value="ECO:0007669"/>
    <property type="project" value="UniProtKB-UniRule"/>
</dbReference>
<feature type="modified residue" description="N6-(pyridoxal phosphate)lysine" evidence="12">
    <location>
        <position position="189"/>
    </location>
</feature>
<dbReference type="Gene3D" id="3.90.1150.10">
    <property type="entry name" value="Aspartate Aminotransferase, domain 1"/>
    <property type="match status" value="1"/>
</dbReference>
<evidence type="ECO:0000313" key="14">
    <source>
        <dbReference type="EMBL" id="CBL87327.1"/>
    </source>
</evidence>
<comment type="catalytic activity">
    <reaction evidence="11 12">
        <text>O-phospho-L-serine + 2-oxoglutarate = 3-phosphooxypyruvate + L-glutamate</text>
        <dbReference type="Rhea" id="RHEA:14329"/>
        <dbReference type="ChEBI" id="CHEBI:16810"/>
        <dbReference type="ChEBI" id="CHEBI:18110"/>
        <dbReference type="ChEBI" id="CHEBI:29985"/>
        <dbReference type="ChEBI" id="CHEBI:57524"/>
        <dbReference type="EC" id="2.6.1.52"/>
    </reaction>
</comment>
<evidence type="ECO:0000256" key="4">
    <source>
        <dbReference type="ARBA" id="ARBA00022576"/>
    </source>
</evidence>
<feature type="binding site" evidence="12">
    <location>
        <position position="98"/>
    </location>
    <ligand>
        <name>pyridoxal 5'-phosphate</name>
        <dbReference type="ChEBI" id="CHEBI:597326"/>
    </ligand>
</feature>
<dbReference type="GO" id="GO:0006564">
    <property type="term" value="P:L-serine biosynthetic process"/>
    <property type="evidence" value="ECO:0007669"/>
    <property type="project" value="UniProtKB-UniRule"/>
</dbReference>
<dbReference type="InterPro" id="IPR015421">
    <property type="entry name" value="PyrdxlP-dep_Trfase_major"/>
</dbReference>
<feature type="binding site" evidence="12">
    <location>
        <begin position="71"/>
        <end position="72"/>
    </location>
    <ligand>
        <name>pyridoxal 5'-phosphate</name>
        <dbReference type="ChEBI" id="CHEBI:597326"/>
    </ligand>
</feature>
<evidence type="ECO:0000256" key="3">
    <source>
        <dbReference type="ARBA" id="ARBA00006904"/>
    </source>
</evidence>
<comment type="pathway">
    <text evidence="1 12">Cofactor biosynthesis; pyridoxine 5'-phosphate biosynthesis; pyridoxine 5'-phosphate from D-erythrose 4-phosphate: step 3/5.</text>
</comment>
<evidence type="ECO:0000256" key="7">
    <source>
        <dbReference type="ARBA" id="ARBA00022898"/>
    </source>
</evidence>
<comment type="catalytic activity">
    <reaction evidence="10 12">
        <text>4-(phosphooxy)-L-threonine + 2-oxoglutarate = (R)-3-hydroxy-2-oxo-4-phosphooxybutanoate + L-glutamate</text>
        <dbReference type="Rhea" id="RHEA:16573"/>
        <dbReference type="ChEBI" id="CHEBI:16810"/>
        <dbReference type="ChEBI" id="CHEBI:29985"/>
        <dbReference type="ChEBI" id="CHEBI:58452"/>
        <dbReference type="ChEBI" id="CHEBI:58538"/>
        <dbReference type="EC" id="2.6.1.52"/>
    </reaction>
</comment>
<evidence type="ECO:0000259" key="13">
    <source>
        <dbReference type="Pfam" id="PF00266"/>
    </source>
</evidence>
<keyword evidence="7 12" id="KW-0663">Pyridoxal phosphate</keyword>
<feature type="binding site" evidence="12">
    <location>
        <begin position="229"/>
        <end position="230"/>
    </location>
    <ligand>
        <name>pyridoxal 5'-phosphate</name>
        <dbReference type="ChEBI" id="CHEBI:597326"/>
    </ligand>
</feature>
<feature type="domain" description="Aminotransferase class V" evidence="13">
    <location>
        <begin position="3"/>
        <end position="340"/>
    </location>
</feature>
<comment type="subunit">
    <text evidence="12">Homodimer.</text>
</comment>
<dbReference type="GO" id="GO:0030170">
    <property type="term" value="F:pyridoxal phosphate binding"/>
    <property type="evidence" value="ECO:0007669"/>
    <property type="project" value="UniProtKB-UniRule"/>
</dbReference>
<evidence type="ECO:0000256" key="10">
    <source>
        <dbReference type="ARBA" id="ARBA00047630"/>
    </source>
</evidence>
<keyword evidence="8 12" id="KW-0664">Pyridoxine biosynthesis</keyword>
<feature type="binding site" evidence="12">
    <location>
        <position position="188"/>
    </location>
    <ligand>
        <name>pyridoxal 5'-phosphate</name>
        <dbReference type="ChEBI" id="CHEBI:597326"/>
    </ligand>
</feature>
<dbReference type="AlphaFoldDB" id="F4MMG4"/>
<keyword evidence="12" id="KW-0963">Cytoplasm</keyword>
<dbReference type="Gene3D" id="3.40.640.10">
    <property type="entry name" value="Type I PLP-dependent aspartate aminotransferase-like (Major domain)"/>
    <property type="match status" value="1"/>
</dbReference>
<accession>F4MMG4</accession>
<feature type="binding site" evidence="12">
    <location>
        <position position="6"/>
    </location>
    <ligand>
        <name>L-glutamate</name>
        <dbReference type="ChEBI" id="CHEBI:29985"/>
    </ligand>
</feature>
<keyword evidence="9 12" id="KW-0718">Serine biosynthesis</keyword>
<dbReference type="PIRSF" id="PIRSF000525">
    <property type="entry name" value="SerC"/>
    <property type="match status" value="1"/>
</dbReference>
<dbReference type="GO" id="GO:0008615">
    <property type="term" value="P:pyridoxine biosynthetic process"/>
    <property type="evidence" value="ECO:0007669"/>
    <property type="project" value="UniProtKB-UniRule"/>
</dbReference>
<evidence type="ECO:0000313" key="15">
    <source>
        <dbReference type="EMBL" id="CBL87450.1"/>
    </source>
</evidence>
<proteinExistence type="inferred from homology"/>
<dbReference type="UniPathway" id="UPA00135">
    <property type="reaction ID" value="UER00197"/>
</dbReference>
<dbReference type="EMBL" id="FQ032818">
    <property type="protein sequence ID" value="CBL87327.1"/>
    <property type="molecule type" value="Genomic_DNA"/>
</dbReference>
<keyword evidence="6 12" id="KW-0808">Transferase</keyword>
<organism evidence="14">
    <name type="scientific">uncultured Sphingobacteriia bacterium</name>
    <dbReference type="NCBI Taxonomy" id="246143"/>
    <lineage>
        <taxon>Bacteria</taxon>
        <taxon>Pseudomonadati</taxon>
        <taxon>Bacteroidota</taxon>
        <taxon>Sphingobacteriia</taxon>
        <taxon>environmental samples</taxon>
    </lineage>
</organism>
<dbReference type="InterPro" id="IPR015422">
    <property type="entry name" value="PyrdxlP-dep_Trfase_small"/>
</dbReference>
<feature type="binding site" evidence="12">
    <location>
        <position position="165"/>
    </location>
    <ligand>
        <name>pyridoxal 5'-phosphate</name>
        <dbReference type="ChEBI" id="CHEBI:597326"/>
    </ligand>
</feature>
<dbReference type="InterPro" id="IPR015424">
    <property type="entry name" value="PyrdxlP-dep_Trfase"/>
</dbReference>
<gene>
    <name evidence="12 14" type="primary">serC</name>
    <name evidence="15" type="synonym">Psat1</name>
    <name evidence="14" type="ORF">S18_1049_0008</name>
    <name evidence="15" type="ORF">S18_858_0003</name>
</gene>
<evidence type="ECO:0000256" key="6">
    <source>
        <dbReference type="ARBA" id="ARBA00022679"/>
    </source>
</evidence>
<dbReference type="FunFam" id="3.90.1150.10:FF:000006">
    <property type="entry name" value="Phosphoserine aminotransferase"/>
    <property type="match status" value="1"/>
</dbReference>
<comment type="pathway">
    <text evidence="2 12">Amino-acid biosynthesis; L-serine biosynthesis; L-serine from 3-phospho-D-glycerate: step 2/3.</text>
</comment>
<dbReference type="InterPro" id="IPR022278">
    <property type="entry name" value="Pser_aminoTfrase"/>
</dbReference>
<comment type="subcellular location">
    <subcellularLocation>
        <location evidence="12">Cytoplasm</location>
    </subcellularLocation>
</comment>
<evidence type="ECO:0000256" key="1">
    <source>
        <dbReference type="ARBA" id="ARBA00004915"/>
    </source>
</evidence>
<dbReference type="GO" id="GO:0005737">
    <property type="term" value="C:cytoplasm"/>
    <property type="evidence" value="ECO:0007669"/>
    <property type="project" value="UniProtKB-SubCell"/>
</dbReference>
<evidence type="ECO:0000256" key="8">
    <source>
        <dbReference type="ARBA" id="ARBA00023096"/>
    </source>
</evidence>
<keyword evidence="4 12" id="KW-0032">Aminotransferase</keyword>
<dbReference type="Pfam" id="PF00266">
    <property type="entry name" value="Aminotran_5"/>
    <property type="match status" value="1"/>
</dbReference>
<evidence type="ECO:0000256" key="12">
    <source>
        <dbReference type="HAMAP-Rule" id="MF_00160"/>
    </source>
</evidence>
<dbReference type="EC" id="2.6.1.52" evidence="12"/>
<dbReference type="PANTHER" id="PTHR43247">
    <property type="entry name" value="PHOSPHOSERINE AMINOTRANSFERASE"/>
    <property type="match status" value="1"/>
</dbReference>
<dbReference type="SUPFAM" id="SSF53383">
    <property type="entry name" value="PLP-dependent transferases"/>
    <property type="match status" value="1"/>
</dbReference>
<comment type="function">
    <text evidence="12">Catalyzes the reversible conversion of 3-phosphohydroxypyruvate to phosphoserine and of 3-hydroxy-2-oxo-4-phosphonooxybutanoate to phosphohydroxythreonine.</text>
</comment>
<reference evidence="14" key="2">
    <citation type="journal article" date="2012" name="Environ. Microbiol.">
        <title>Genomic content of uncultured Bacteroidetes from contrasting oceanic provinces in the North Atlantic Ocean.</title>
        <authorList>
            <person name="Gomez-Pereira P.R."/>
            <person name="Schuler M."/>
            <person name="Fuchs B.M."/>
            <person name="Bennke C."/>
            <person name="Teeling H."/>
            <person name="Waldmann J."/>
            <person name="Richter M."/>
            <person name="Barbe V."/>
            <person name="Bataille E."/>
            <person name="Glockner F.O."/>
            <person name="Amann R."/>
        </authorList>
    </citation>
    <scope>NUCLEOTIDE SEQUENCE</scope>
</reference>
<feature type="binding site" evidence="12">
    <location>
        <position position="146"/>
    </location>
    <ligand>
        <name>pyridoxal 5'-phosphate</name>
        <dbReference type="ChEBI" id="CHEBI:597326"/>
    </ligand>
</feature>
<dbReference type="PANTHER" id="PTHR43247:SF1">
    <property type="entry name" value="PHOSPHOSERINE AMINOTRANSFERASE"/>
    <property type="match status" value="1"/>
</dbReference>
<name>F4MMG4_9BACT</name>
<dbReference type="UniPathway" id="UPA00244">
    <property type="reaction ID" value="UER00311"/>
</dbReference>
<dbReference type="HAMAP" id="MF_00160">
    <property type="entry name" value="SerC_aminotrans_5"/>
    <property type="match status" value="1"/>
</dbReference>
<comment type="similarity">
    <text evidence="3 12">Belongs to the class-V pyridoxal-phosphate-dependent aminotransferase family. SerC subfamily.</text>
</comment>
<protein>
    <recommendedName>
        <fullName evidence="12">Phosphoserine aminotransferase</fullName>
        <ecNumber evidence="12">2.6.1.52</ecNumber>
    </recommendedName>
    <alternativeName>
        <fullName evidence="12">Phosphohydroxythreonine aminotransferase</fullName>
        <shortName evidence="12">PSAT</shortName>
    </alternativeName>
</protein>
<reference evidence="14" key="1">
    <citation type="submission" date="2010-05" db="EMBL/GenBank/DDBJ databases">
        <authorList>
            <person name="Genoscope - CEA"/>
        </authorList>
    </citation>
    <scope>NUCLEOTIDE SEQUENCE</scope>
</reference>
<evidence type="ECO:0000256" key="5">
    <source>
        <dbReference type="ARBA" id="ARBA00022605"/>
    </source>
</evidence>
<evidence type="ECO:0000256" key="11">
    <source>
        <dbReference type="ARBA" id="ARBA00049007"/>
    </source>
</evidence>
<dbReference type="InterPro" id="IPR000192">
    <property type="entry name" value="Aminotrans_V_dom"/>
</dbReference>
<feature type="binding site" evidence="12">
    <location>
        <position position="37"/>
    </location>
    <ligand>
        <name>L-glutamate</name>
        <dbReference type="ChEBI" id="CHEBI:29985"/>
    </ligand>
</feature>
<evidence type="ECO:0000256" key="9">
    <source>
        <dbReference type="ARBA" id="ARBA00023299"/>
    </source>
</evidence>